<dbReference type="AlphaFoldDB" id="A0A2S2QRH3"/>
<organism evidence="1">
    <name type="scientific">Sipha flava</name>
    <name type="common">yellow sugarcane aphid</name>
    <dbReference type="NCBI Taxonomy" id="143950"/>
    <lineage>
        <taxon>Eukaryota</taxon>
        <taxon>Metazoa</taxon>
        <taxon>Ecdysozoa</taxon>
        <taxon>Arthropoda</taxon>
        <taxon>Hexapoda</taxon>
        <taxon>Insecta</taxon>
        <taxon>Pterygota</taxon>
        <taxon>Neoptera</taxon>
        <taxon>Paraneoptera</taxon>
        <taxon>Hemiptera</taxon>
        <taxon>Sternorrhyncha</taxon>
        <taxon>Aphidomorpha</taxon>
        <taxon>Aphidoidea</taxon>
        <taxon>Aphididae</taxon>
        <taxon>Sipha</taxon>
    </lineage>
</organism>
<sequence>MIGSFFQQKKKFGFGIKYNKMYHRTFARAQKNVTGQIKSFEKIVRNPSKLFLFTETSFTRYLFSFFRVNIEYVFSAQRFLTKTCFVGFVRAARRTTINRNKRAYSRTTAEKHNRRAVTWCASCAVENFGPTGGISRWYRPLTLIHRSRGS</sequence>
<evidence type="ECO:0000313" key="1">
    <source>
        <dbReference type="EMBL" id="MBY79722.1"/>
    </source>
</evidence>
<proteinExistence type="predicted"/>
<accession>A0A2S2QRH3</accession>
<name>A0A2S2QRH3_9HEMI</name>
<gene>
    <name evidence="1" type="ORF">g.100068</name>
</gene>
<protein>
    <submittedName>
        <fullName evidence="1">Uncharacterized protein</fullName>
    </submittedName>
</protein>
<reference evidence="1" key="1">
    <citation type="submission" date="2018-04" db="EMBL/GenBank/DDBJ databases">
        <title>Transcriptome assembly of Sipha flava.</title>
        <authorList>
            <person name="Scully E.D."/>
            <person name="Geib S.M."/>
            <person name="Palmer N.A."/>
            <person name="Koch K."/>
            <person name="Bradshaw J."/>
            <person name="Heng-Moss T."/>
            <person name="Sarath G."/>
        </authorList>
    </citation>
    <scope>NUCLEOTIDE SEQUENCE</scope>
</reference>
<dbReference type="EMBL" id="GGMS01010519">
    <property type="protein sequence ID" value="MBY79722.1"/>
    <property type="molecule type" value="Transcribed_RNA"/>
</dbReference>